<dbReference type="UniPathway" id="UPA00035">
    <property type="reaction ID" value="UER00044"/>
</dbReference>
<evidence type="ECO:0000256" key="5">
    <source>
        <dbReference type="ARBA" id="ARBA00022822"/>
    </source>
</evidence>
<comment type="caution">
    <text evidence="11">The sequence shown here is derived from an EMBL/GenBank/DDBJ whole genome shotgun (WGS) entry which is preliminary data.</text>
</comment>
<comment type="function">
    <text evidence="1 9">The alpha subunit is responsible for the aldol cleavage of indoleglycerol phosphate to indole and glyceraldehyde 3-phosphate.</text>
</comment>
<dbReference type="EMBL" id="UYIO01000001">
    <property type="protein sequence ID" value="VDG76071.1"/>
    <property type="molecule type" value="Genomic_DNA"/>
</dbReference>
<feature type="active site" description="Proton acceptor" evidence="9">
    <location>
        <position position="67"/>
    </location>
</feature>
<evidence type="ECO:0000313" key="11">
    <source>
        <dbReference type="EMBL" id="VDG76071.1"/>
    </source>
</evidence>
<dbReference type="NCBIfam" id="TIGR00262">
    <property type="entry name" value="trpA"/>
    <property type="match status" value="1"/>
</dbReference>
<dbReference type="HAMAP" id="MF_00131">
    <property type="entry name" value="Trp_synth_alpha"/>
    <property type="match status" value="1"/>
</dbReference>
<evidence type="ECO:0000256" key="3">
    <source>
        <dbReference type="ARBA" id="ARBA00011270"/>
    </source>
</evidence>
<dbReference type="GO" id="GO:0005829">
    <property type="term" value="C:cytosol"/>
    <property type="evidence" value="ECO:0007669"/>
    <property type="project" value="TreeGrafter"/>
</dbReference>
<comment type="subunit">
    <text evidence="3 9">Tetramer of two alpha and two beta chains.</text>
</comment>
<dbReference type="Gene3D" id="3.20.20.70">
    <property type="entry name" value="Aldolase class I"/>
    <property type="match status" value="1"/>
</dbReference>
<evidence type="ECO:0000256" key="10">
    <source>
        <dbReference type="RuleBase" id="RU003662"/>
    </source>
</evidence>
<protein>
    <recommendedName>
        <fullName evidence="9">Tryptophan synthase alpha chain</fullName>
        <ecNumber evidence="9">4.2.1.20</ecNumber>
    </recommendedName>
</protein>
<evidence type="ECO:0000256" key="6">
    <source>
        <dbReference type="ARBA" id="ARBA00023141"/>
    </source>
</evidence>
<evidence type="ECO:0000256" key="2">
    <source>
        <dbReference type="ARBA" id="ARBA00004733"/>
    </source>
</evidence>
<proteinExistence type="inferred from homology"/>
<evidence type="ECO:0000256" key="4">
    <source>
        <dbReference type="ARBA" id="ARBA00022605"/>
    </source>
</evidence>
<dbReference type="PANTHER" id="PTHR43406">
    <property type="entry name" value="TRYPTOPHAN SYNTHASE, ALPHA CHAIN"/>
    <property type="match status" value="1"/>
</dbReference>
<dbReference type="EC" id="4.2.1.20" evidence="9"/>
<comment type="catalytic activity">
    <reaction evidence="8 9">
        <text>(1S,2R)-1-C-(indol-3-yl)glycerol 3-phosphate + L-serine = D-glyceraldehyde 3-phosphate + L-tryptophan + H2O</text>
        <dbReference type="Rhea" id="RHEA:10532"/>
        <dbReference type="ChEBI" id="CHEBI:15377"/>
        <dbReference type="ChEBI" id="CHEBI:33384"/>
        <dbReference type="ChEBI" id="CHEBI:57912"/>
        <dbReference type="ChEBI" id="CHEBI:58866"/>
        <dbReference type="ChEBI" id="CHEBI:59776"/>
        <dbReference type="EC" id="4.2.1.20"/>
    </reaction>
</comment>
<dbReference type="CDD" id="cd04724">
    <property type="entry name" value="Tryptophan_synthase_alpha"/>
    <property type="match status" value="1"/>
</dbReference>
<evidence type="ECO:0000256" key="9">
    <source>
        <dbReference type="HAMAP-Rule" id="MF_00131"/>
    </source>
</evidence>
<dbReference type="InterPro" id="IPR002028">
    <property type="entry name" value="Trp_synthase_suA"/>
</dbReference>
<dbReference type="GO" id="GO:0004834">
    <property type="term" value="F:tryptophan synthase activity"/>
    <property type="evidence" value="ECO:0007669"/>
    <property type="project" value="UniProtKB-UniRule"/>
</dbReference>
<dbReference type="InterPro" id="IPR011060">
    <property type="entry name" value="RibuloseP-bd_barrel"/>
</dbReference>
<dbReference type="SUPFAM" id="SSF51366">
    <property type="entry name" value="Ribulose-phoshate binding barrel"/>
    <property type="match status" value="1"/>
</dbReference>
<evidence type="ECO:0000256" key="1">
    <source>
        <dbReference type="ARBA" id="ARBA00003365"/>
    </source>
</evidence>
<comment type="similarity">
    <text evidence="9 10">Belongs to the TrpA family.</text>
</comment>
<dbReference type="AlphaFoldDB" id="A0A7Z9C9E5"/>
<accession>A0A7Z9C9E5</accession>
<dbReference type="Proteomes" id="UP000269974">
    <property type="component" value="Unassembled WGS sequence"/>
</dbReference>
<dbReference type="RefSeq" id="WP_185933846.1">
    <property type="nucleotide sequence ID" value="NZ_UYIO01000001.1"/>
</dbReference>
<feature type="active site" description="Proton acceptor" evidence="9">
    <location>
        <position position="56"/>
    </location>
</feature>
<dbReference type="FunFam" id="3.20.20.70:FF:000037">
    <property type="entry name" value="Tryptophan synthase alpha chain"/>
    <property type="match status" value="1"/>
</dbReference>
<reference evidence="11 12" key="1">
    <citation type="submission" date="2018-11" db="EMBL/GenBank/DDBJ databases">
        <authorList>
            <consortium name="Pathogen Informatics"/>
        </authorList>
    </citation>
    <scope>NUCLEOTIDE SEQUENCE [LARGE SCALE GENOMIC DNA]</scope>
    <source>
        <strain evidence="11 12">NCTC10327</strain>
    </source>
</reference>
<dbReference type="PANTHER" id="PTHR43406:SF1">
    <property type="entry name" value="TRYPTOPHAN SYNTHASE ALPHA CHAIN, CHLOROPLASTIC"/>
    <property type="match status" value="1"/>
</dbReference>
<organism evidence="11 12">
    <name type="scientific">Actinobaculum suis</name>
    <dbReference type="NCBI Taxonomy" id="1657"/>
    <lineage>
        <taxon>Bacteria</taxon>
        <taxon>Bacillati</taxon>
        <taxon>Actinomycetota</taxon>
        <taxon>Actinomycetes</taxon>
        <taxon>Actinomycetales</taxon>
        <taxon>Actinomycetaceae</taxon>
        <taxon>Actinobaculum</taxon>
    </lineage>
</organism>
<evidence type="ECO:0000256" key="8">
    <source>
        <dbReference type="ARBA" id="ARBA00049047"/>
    </source>
</evidence>
<evidence type="ECO:0000313" key="12">
    <source>
        <dbReference type="Proteomes" id="UP000269974"/>
    </source>
</evidence>
<keyword evidence="6 9" id="KW-0057">Aromatic amino acid biosynthesis</keyword>
<evidence type="ECO:0000256" key="7">
    <source>
        <dbReference type="ARBA" id="ARBA00023239"/>
    </source>
</evidence>
<keyword evidence="7 9" id="KW-0456">Lyase</keyword>
<dbReference type="InterPro" id="IPR013785">
    <property type="entry name" value="Aldolase_TIM"/>
</dbReference>
<keyword evidence="4 9" id="KW-0028">Amino-acid biosynthesis</keyword>
<keyword evidence="5 9" id="KW-0822">Tryptophan biosynthesis</keyword>
<gene>
    <name evidence="9 11" type="primary">trpA</name>
    <name evidence="11" type="ORF">NCTC10327_00746</name>
</gene>
<name>A0A7Z9C9E5_9ACTO</name>
<sequence>MTNSLPDALSASVARIHRSFAAGKVFIPFFTCGDPDLETTANCVRAAIQAGAGPVEFGMPFSDPMAEGPVIQAASARAIAGGATTDKIFAMIAQLREEFPDTPFITMGYANSVFSYGIEKWSQAAAAAGVDGAILADVPHEENTEFAPTFAAHGISLIPLIAPTSKERIAQIAASATGFIYVVSSLGVTGVRSEITTDIGSIVRVIRDTTQVPSAVGFGVSTPEQASQMSARSDGVIVGSAIVRLIHESGPEKAPQAVGEYVTKMVAALQ</sequence>
<dbReference type="Pfam" id="PF00290">
    <property type="entry name" value="Trp_syntA"/>
    <property type="match status" value="1"/>
</dbReference>
<comment type="pathway">
    <text evidence="2 9">Amino-acid biosynthesis; L-tryptophan biosynthesis; L-tryptophan from chorismate: step 5/5.</text>
</comment>